<evidence type="ECO:0000256" key="1">
    <source>
        <dbReference type="SAM" id="Phobius"/>
    </source>
</evidence>
<comment type="caution">
    <text evidence="2">The sequence shown here is derived from an EMBL/GenBank/DDBJ whole genome shotgun (WGS) entry which is preliminary data.</text>
</comment>
<evidence type="ECO:0000313" key="2">
    <source>
        <dbReference type="EMBL" id="MED6222937.1"/>
    </source>
</evidence>
<reference evidence="2 3" key="1">
    <citation type="journal article" date="2023" name="Plants (Basel)">
        <title>Bridging the Gap: Combining Genomics and Transcriptomics Approaches to Understand Stylosanthes scabra, an Orphan Legume from the Brazilian Caatinga.</title>
        <authorList>
            <person name="Ferreira-Neto J.R.C."/>
            <person name="da Silva M.D."/>
            <person name="Binneck E."/>
            <person name="de Melo N.F."/>
            <person name="da Silva R.H."/>
            <person name="de Melo A.L.T.M."/>
            <person name="Pandolfi V."/>
            <person name="Bustamante F.O."/>
            <person name="Brasileiro-Vidal A.C."/>
            <person name="Benko-Iseppon A.M."/>
        </authorList>
    </citation>
    <scope>NUCLEOTIDE SEQUENCE [LARGE SCALE GENOMIC DNA]</scope>
    <source>
        <tissue evidence="2">Leaves</tissue>
    </source>
</reference>
<organism evidence="2 3">
    <name type="scientific">Stylosanthes scabra</name>
    <dbReference type="NCBI Taxonomy" id="79078"/>
    <lineage>
        <taxon>Eukaryota</taxon>
        <taxon>Viridiplantae</taxon>
        <taxon>Streptophyta</taxon>
        <taxon>Embryophyta</taxon>
        <taxon>Tracheophyta</taxon>
        <taxon>Spermatophyta</taxon>
        <taxon>Magnoliopsida</taxon>
        <taxon>eudicotyledons</taxon>
        <taxon>Gunneridae</taxon>
        <taxon>Pentapetalae</taxon>
        <taxon>rosids</taxon>
        <taxon>fabids</taxon>
        <taxon>Fabales</taxon>
        <taxon>Fabaceae</taxon>
        <taxon>Papilionoideae</taxon>
        <taxon>50 kb inversion clade</taxon>
        <taxon>dalbergioids sensu lato</taxon>
        <taxon>Dalbergieae</taxon>
        <taxon>Pterocarpus clade</taxon>
        <taxon>Stylosanthes</taxon>
    </lineage>
</organism>
<gene>
    <name evidence="2" type="ORF">PIB30_069253</name>
</gene>
<keyword evidence="1" id="KW-1133">Transmembrane helix</keyword>
<protein>
    <submittedName>
        <fullName evidence="2">Uncharacterized protein</fullName>
    </submittedName>
</protein>
<dbReference type="Proteomes" id="UP001341840">
    <property type="component" value="Unassembled WGS sequence"/>
</dbReference>
<keyword evidence="1" id="KW-0472">Membrane</keyword>
<keyword evidence="3" id="KW-1185">Reference proteome</keyword>
<proteinExistence type="predicted"/>
<dbReference type="EMBL" id="JASCZI010272617">
    <property type="protein sequence ID" value="MED6222937.1"/>
    <property type="molecule type" value="Genomic_DNA"/>
</dbReference>
<name>A0ABU6ZLT1_9FABA</name>
<accession>A0ABU6ZLT1</accession>
<sequence length="183" mass="20548">MQMLQERAQCGSHPLFQDPNDAVLSLIVNHSSFGQNGVVRECLENHELLPWPKNGGDPPWKYIFYNGERVSQIQAKNLNLIGPLPQSFNQLTIIASTCSCDVIFLIIAVGVSILPLAFILLDNRGERRLRGMAAPPTRYTKQETPSKQKSDLDGIIKCKKPNQTFMASNLTWRLEVQFVCGHN</sequence>
<keyword evidence="1" id="KW-0812">Transmembrane</keyword>
<evidence type="ECO:0000313" key="3">
    <source>
        <dbReference type="Proteomes" id="UP001341840"/>
    </source>
</evidence>
<feature type="transmembrane region" description="Helical" evidence="1">
    <location>
        <begin position="102"/>
        <end position="121"/>
    </location>
</feature>